<name>A0A1H6ZTJ1_9BACL</name>
<dbReference type="AlphaFoldDB" id="A0A1H6ZTJ1"/>
<sequence>MARITRVLILLLLISGCSRETGPALLPDPVPDQEMASSRCGALLEILDVRTDDGHYKIFYELANQSTEHFGYGGYAALEKKTSKGWHGLIYSDAVFYRDPEFRDFGKILNMGGSDRMALDTEDIGTALTPGTYRLVKTVNSKDGQEISVAAEFEVK</sequence>
<dbReference type="EMBL" id="FNZF01000003">
    <property type="protein sequence ID" value="SEJ53012.1"/>
    <property type="molecule type" value="Genomic_DNA"/>
</dbReference>
<evidence type="ECO:0000313" key="3">
    <source>
        <dbReference type="Proteomes" id="UP000199200"/>
    </source>
</evidence>
<dbReference type="Proteomes" id="UP000199200">
    <property type="component" value="Unassembled WGS sequence"/>
</dbReference>
<dbReference type="STRING" id="426757.SAMN04488127_2113"/>
<protein>
    <recommendedName>
        <fullName evidence="1">Bacterial Ig-like domain-containing protein</fullName>
    </recommendedName>
</protein>
<accession>A0A1H6ZTJ1</accession>
<dbReference type="Pfam" id="PF20251">
    <property type="entry name" value="Big_14"/>
    <property type="match status" value="1"/>
</dbReference>
<organism evidence="2 3">
    <name type="scientific">Bhargavaea ginsengi</name>
    <dbReference type="NCBI Taxonomy" id="426757"/>
    <lineage>
        <taxon>Bacteria</taxon>
        <taxon>Bacillati</taxon>
        <taxon>Bacillota</taxon>
        <taxon>Bacilli</taxon>
        <taxon>Bacillales</taxon>
        <taxon>Caryophanaceae</taxon>
        <taxon>Bhargavaea</taxon>
    </lineage>
</organism>
<dbReference type="InterPro" id="IPR046878">
    <property type="entry name" value="Big_14"/>
</dbReference>
<dbReference type="RefSeq" id="WP_092053504.1">
    <property type="nucleotide sequence ID" value="NZ_FNZF01000003.1"/>
</dbReference>
<dbReference type="OrthoDB" id="2389505at2"/>
<gene>
    <name evidence="2" type="ORF">SAMN04488127_2113</name>
</gene>
<dbReference type="PROSITE" id="PS51257">
    <property type="entry name" value="PROKAR_LIPOPROTEIN"/>
    <property type="match status" value="1"/>
</dbReference>
<proteinExistence type="predicted"/>
<evidence type="ECO:0000259" key="1">
    <source>
        <dbReference type="Pfam" id="PF20251"/>
    </source>
</evidence>
<keyword evidence="3" id="KW-1185">Reference proteome</keyword>
<evidence type="ECO:0000313" key="2">
    <source>
        <dbReference type="EMBL" id="SEJ53012.1"/>
    </source>
</evidence>
<feature type="domain" description="Bacterial Ig-like" evidence="1">
    <location>
        <begin position="53"/>
        <end position="154"/>
    </location>
</feature>
<reference evidence="3" key="1">
    <citation type="submission" date="2016-10" db="EMBL/GenBank/DDBJ databases">
        <authorList>
            <person name="Varghese N."/>
            <person name="Submissions S."/>
        </authorList>
    </citation>
    <scope>NUCLEOTIDE SEQUENCE [LARGE SCALE GENOMIC DNA]</scope>
    <source>
        <strain evidence="3">CGMCC 1.6763</strain>
    </source>
</reference>